<gene>
    <name evidence="1" type="ORF">VA613_02915</name>
</gene>
<dbReference type="RefSeq" id="WP_324780365.1">
    <property type="nucleotide sequence ID" value="NZ_CP141769.1"/>
</dbReference>
<protein>
    <submittedName>
        <fullName evidence="1">Uncharacterized protein</fullName>
    </submittedName>
</protein>
<organism evidence="1 2">
    <name type="scientific">Thiobacillus sedimenti</name>
    <dbReference type="NCBI Taxonomy" id="3110231"/>
    <lineage>
        <taxon>Bacteria</taxon>
        <taxon>Pseudomonadati</taxon>
        <taxon>Pseudomonadota</taxon>
        <taxon>Betaproteobacteria</taxon>
        <taxon>Nitrosomonadales</taxon>
        <taxon>Thiobacillaceae</taxon>
        <taxon>Thiobacillus</taxon>
    </lineage>
</organism>
<evidence type="ECO:0000313" key="2">
    <source>
        <dbReference type="Proteomes" id="UP001334732"/>
    </source>
</evidence>
<dbReference type="EMBL" id="CP141769">
    <property type="protein sequence ID" value="WRS39834.1"/>
    <property type="molecule type" value="Genomic_DNA"/>
</dbReference>
<dbReference type="Proteomes" id="UP001334732">
    <property type="component" value="Chromosome"/>
</dbReference>
<sequence>MIKKLVIYGVIAFAVYQGASLYTTYTLAEKVSVCGARYGVPQEIDKSKLTRDDFLASAKSWRCVKRDQNFLEALFFKVPDTWTNPPRPYVDPPFSPEELADNFVVDKEIRKDLQLLANAYDDEHGRLMELMGLATESSGRKLDKQTIDRKYGKVSEGFRSVAARFSGVRLQTRQVNALNGEIVASLKQIASDGEEIRSLLISVNSDIEQSESILAMPKSAIADNRVKLLQIQDRLTLAEARVKTMLVELDKDRDNAMQAIDALDTLARKHGVSLK</sequence>
<accession>A0ABZ1CKD9</accession>
<reference evidence="1 2" key="1">
    <citation type="submission" date="2023-12" db="EMBL/GenBank/DDBJ databases">
        <title>Thiobacillus sedimentum sp. nov., a chemolithoautotrophic sulfur-oxidizing bacterium isolated from freshwater sediment.</title>
        <authorList>
            <person name="Luo J."/>
            <person name="Dai C."/>
        </authorList>
    </citation>
    <scope>NUCLEOTIDE SEQUENCE [LARGE SCALE GENOMIC DNA]</scope>
    <source>
        <strain evidence="1 2">SCUT-2</strain>
    </source>
</reference>
<proteinExistence type="predicted"/>
<name>A0ABZ1CKD9_9PROT</name>
<keyword evidence="2" id="KW-1185">Reference proteome</keyword>
<evidence type="ECO:0000313" key="1">
    <source>
        <dbReference type="EMBL" id="WRS39834.1"/>
    </source>
</evidence>